<protein>
    <recommendedName>
        <fullName evidence="3">Tripartite tricarboxylate transporter substrate binding protein</fullName>
    </recommendedName>
</protein>
<organism evidence="2">
    <name type="scientific">Rhizobium leguminosarum bv. trifolii</name>
    <dbReference type="NCBI Taxonomy" id="386"/>
    <lineage>
        <taxon>Bacteria</taxon>
        <taxon>Pseudomonadati</taxon>
        <taxon>Pseudomonadota</taxon>
        <taxon>Alphaproteobacteria</taxon>
        <taxon>Hyphomicrobiales</taxon>
        <taxon>Rhizobiaceae</taxon>
        <taxon>Rhizobium/Agrobacterium group</taxon>
        <taxon>Rhizobium</taxon>
    </lineage>
</organism>
<dbReference type="SUPFAM" id="SSF53850">
    <property type="entry name" value="Periplasmic binding protein-like II"/>
    <property type="match status" value="1"/>
</dbReference>
<dbReference type="InterPro" id="IPR042100">
    <property type="entry name" value="Bug_dom1"/>
</dbReference>
<sequence>MISRREVLIGAGAVGSAAMLSRVAKAQAKWPARPITITIANAPGGDDDTLSRFLAETLTSELGQAVVIENRGGGSTTIGVTAASSAKPDGYNFLCLPTSGLVQTVLRDKLPYTLDSFTPIVGIGGYPLALLASKKAGINTIDDLMAAGHSPEGVTFASAGVGTIAHLTGTAFIKEAKGKGINVSYKNNPDGIQGIAGGFTQMMFVSAREGAILKDDENVKVLAVTSAARTSNLPDVPTTTEIGYPQIDGRVWYGYLAPAGVPEEVVARFAAAVVKGVQDPKFQDRFGPLSFHTDLKTGEEFTAFLRSEQDRFRKIITENDIKLNN</sequence>
<dbReference type="AlphaFoldDB" id="A0A1B8RCR7"/>
<dbReference type="PANTHER" id="PTHR42928:SF5">
    <property type="entry name" value="BLR1237 PROTEIN"/>
    <property type="match status" value="1"/>
</dbReference>
<dbReference type="InterPro" id="IPR005064">
    <property type="entry name" value="BUG"/>
</dbReference>
<dbReference type="PANTHER" id="PTHR42928">
    <property type="entry name" value="TRICARBOXYLATE-BINDING PROTEIN"/>
    <property type="match status" value="1"/>
</dbReference>
<proteinExistence type="inferred from homology"/>
<reference evidence="2" key="2">
    <citation type="journal article" date="2016" name="Front. Microbiol.">
        <title>The Regulatory Protein RosR Affects Rhizobium leguminosarum bv. trifolii Protein Profiles, Cell Surface Properties, and Symbiosis with Clover.</title>
        <authorList>
            <person name="Rachwal K."/>
            <person name="Boguszewska A."/>
            <person name="Kopcinska J."/>
            <person name="Karas M."/>
            <person name="Tchorzewski M."/>
            <person name="Janczarek M."/>
        </authorList>
    </citation>
    <scope>NUCLEOTIDE SEQUENCE</scope>
    <source>
        <strain evidence="2">Rt24.2</strain>
    </source>
</reference>
<accession>A0A1B8RCR7</accession>
<dbReference type="Gene3D" id="3.40.190.10">
    <property type="entry name" value="Periplasmic binding protein-like II"/>
    <property type="match status" value="1"/>
</dbReference>
<dbReference type="CDD" id="cd07012">
    <property type="entry name" value="PBP2_Bug_TTT"/>
    <property type="match status" value="1"/>
</dbReference>
<dbReference type="Gene3D" id="3.40.190.150">
    <property type="entry name" value="Bordetella uptake gene, domain 1"/>
    <property type="match status" value="1"/>
</dbReference>
<evidence type="ECO:0000313" key="2">
    <source>
        <dbReference type="EMBL" id="AOO90560.1"/>
    </source>
</evidence>
<dbReference type="Pfam" id="PF03401">
    <property type="entry name" value="TctC"/>
    <property type="match status" value="1"/>
</dbReference>
<evidence type="ECO:0008006" key="3">
    <source>
        <dbReference type="Google" id="ProtNLM"/>
    </source>
</evidence>
<reference evidence="2" key="1">
    <citation type="journal article" date="2015" name="BMC Genomics">
        <title>Transcriptome profiling of a Rhizobium leguminosarum bv. trifolii rosR mutant reveals the role of the transcriptional regulator RosR in motility, synthesis of cell-surface components, and other cellular processes.</title>
        <authorList>
            <person name="Rachwal K."/>
            <person name="Matczynska E."/>
            <person name="Janczarek M."/>
        </authorList>
    </citation>
    <scope>NUCLEOTIDE SEQUENCE</scope>
    <source>
        <strain evidence="2">Rt24.2</strain>
    </source>
</reference>
<dbReference type="EMBL" id="KX488196">
    <property type="protein sequence ID" value="AOO90560.1"/>
    <property type="molecule type" value="Genomic_DNA"/>
</dbReference>
<dbReference type="PROSITE" id="PS51318">
    <property type="entry name" value="TAT"/>
    <property type="match status" value="1"/>
</dbReference>
<evidence type="ECO:0000256" key="1">
    <source>
        <dbReference type="ARBA" id="ARBA00006987"/>
    </source>
</evidence>
<name>A0A1B8RCR7_RHILT</name>
<comment type="similarity">
    <text evidence="1">Belongs to the UPF0065 (bug) family.</text>
</comment>
<dbReference type="RefSeq" id="WP_065276584.1">
    <property type="nucleotide sequence ID" value="NZ_MAMO01000024.1"/>
</dbReference>
<dbReference type="PIRSF" id="PIRSF017082">
    <property type="entry name" value="YflP"/>
    <property type="match status" value="1"/>
</dbReference>
<dbReference type="InterPro" id="IPR006311">
    <property type="entry name" value="TAT_signal"/>
</dbReference>